<accession>A0AAV9U7C9</accession>
<feature type="active site" description="Proton donor" evidence="6">
    <location>
        <position position="571"/>
    </location>
</feature>
<comment type="cofactor">
    <cofactor evidence="1 7">
        <name>FAD</name>
        <dbReference type="ChEBI" id="CHEBI:57692"/>
    </cofactor>
</comment>
<dbReference type="SUPFAM" id="SSF51905">
    <property type="entry name" value="FAD/NAD(P)-binding domain"/>
    <property type="match status" value="1"/>
</dbReference>
<dbReference type="InterPro" id="IPR000172">
    <property type="entry name" value="GMC_OxRdtase_N"/>
</dbReference>
<dbReference type="GO" id="GO:0050660">
    <property type="term" value="F:flavin adenine dinucleotide binding"/>
    <property type="evidence" value="ECO:0007669"/>
    <property type="project" value="InterPro"/>
</dbReference>
<evidence type="ECO:0000256" key="5">
    <source>
        <dbReference type="ARBA" id="ARBA00023002"/>
    </source>
</evidence>
<evidence type="ECO:0000256" key="4">
    <source>
        <dbReference type="ARBA" id="ARBA00022827"/>
    </source>
</evidence>
<keyword evidence="3 8" id="KW-0285">Flavoprotein</keyword>
<evidence type="ECO:0000256" key="1">
    <source>
        <dbReference type="ARBA" id="ARBA00001974"/>
    </source>
</evidence>
<dbReference type="PIRSF" id="PIRSF000137">
    <property type="entry name" value="Alcohol_oxidase"/>
    <property type="match status" value="1"/>
</dbReference>
<evidence type="ECO:0000313" key="12">
    <source>
        <dbReference type="EMBL" id="KAK6336204.1"/>
    </source>
</evidence>
<feature type="binding site" evidence="7">
    <location>
        <begin position="570"/>
        <end position="571"/>
    </location>
    <ligand>
        <name>FAD</name>
        <dbReference type="ChEBI" id="CHEBI:57692"/>
    </ligand>
</feature>
<feature type="binding site" evidence="7">
    <location>
        <position position="274"/>
    </location>
    <ligand>
        <name>FAD</name>
        <dbReference type="ChEBI" id="CHEBI:57692"/>
    </ligand>
</feature>
<evidence type="ECO:0000256" key="3">
    <source>
        <dbReference type="ARBA" id="ARBA00022630"/>
    </source>
</evidence>
<evidence type="ECO:0000256" key="7">
    <source>
        <dbReference type="PIRSR" id="PIRSR000137-2"/>
    </source>
</evidence>
<dbReference type="PROSITE" id="PS00623">
    <property type="entry name" value="GMC_OXRED_1"/>
    <property type="match status" value="1"/>
</dbReference>
<gene>
    <name evidence="12" type="ORF">TWF696_001767</name>
</gene>
<dbReference type="Gene3D" id="3.50.50.60">
    <property type="entry name" value="FAD/NAD(P)-binding domain"/>
    <property type="match status" value="1"/>
</dbReference>
<keyword evidence="4 7" id="KW-0274">FAD</keyword>
<proteinExistence type="inferred from homology"/>
<dbReference type="PANTHER" id="PTHR11552:SF201">
    <property type="entry name" value="GLUCOSE-METHANOL-CHOLINE OXIDOREDUCTASE N-TERMINAL DOMAIN-CONTAINING PROTEIN"/>
    <property type="match status" value="1"/>
</dbReference>
<feature type="binding site" evidence="7">
    <location>
        <begin position="134"/>
        <end position="137"/>
    </location>
    <ligand>
        <name>FAD</name>
        <dbReference type="ChEBI" id="CHEBI:57692"/>
    </ligand>
</feature>
<dbReference type="InterPro" id="IPR036188">
    <property type="entry name" value="FAD/NAD-bd_sf"/>
</dbReference>
<dbReference type="PROSITE" id="PS00624">
    <property type="entry name" value="GMC_OXRED_2"/>
    <property type="match status" value="1"/>
</dbReference>
<evidence type="ECO:0000256" key="6">
    <source>
        <dbReference type="PIRSR" id="PIRSR000137-1"/>
    </source>
</evidence>
<protein>
    <recommendedName>
        <fullName evidence="10 11">Glucose-methanol-choline oxidoreductase N-terminal domain-containing protein</fullName>
    </recommendedName>
</protein>
<evidence type="ECO:0000256" key="2">
    <source>
        <dbReference type="ARBA" id="ARBA00010790"/>
    </source>
</evidence>
<dbReference type="SUPFAM" id="SSF54373">
    <property type="entry name" value="FAD-linked reductases, C-terminal domain"/>
    <property type="match status" value="1"/>
</dbReference>
<comment type="similarity">
    <text evidence="2 8">Belongs to the GMC oxidoreductase family.</text>
</comment>
<dbReference type="AlphaFoldDB" id="A0AAV9U7C9"/>
<evidence type="ECO:0000256" key="9">
    <source>
        <dbReference type="SAM" id="SignalP"/>
    </source>
</evidence>
<feature type="signal peptide" evidence="9">
    <location>
        <begin position="1"/>
        <end position="25"/>
    </location>
</feature>
<dbReference type="InterPro" id="IPR012132">
    <property type="entry name" value="GMC_OxRdtase"/>
</dbReference>
<keyword evidence="13" id="KW-1185">Reference proteome</keyword>
<evidence type="ECO:0000256" key="8">
    <source>
        <dbReference type="RuleBase" id="RU003968"/>
    </source>
</evidence>
<name>A0AAV9U7C9_9PEZI</name>
<sequence length="640" mass="69643">MYISTIYLSILALFLNVGKEQGVLALPRPQSPPPPPTVGQAFANLQFDYIIIGGGTAGLVVANRLSAKPWIKVGVLEAGADGLDDPIIYTPGFVGQAVGTSYDWNFATTPQSELNNRPLSWSRGKVLGGSSAINFFVWMRGNQEDYDAWSSLGNPGWDWTSMLPYFKKPEDFHAPSPTDATNFKLDYVSGDHGTGGPIDTSYSIEYGGSHQYWHDTLNNLGVPRRDTFGGANWGVWTGLTSVDPSNRTRSYSASAYYRPFAGRPNLHVLCNAMVKKINIDYVNHKYVAKGVKFTHGGVDYDACAKHEVILSAGTVQSPQILELSGIGNPTILAAAGVTVKVNNPNVGEHVQDRIMSVLAYEIDSSVDNQDPLKDPVQLAAAQTEYDTLHTGLLTVVPTDFTYVPLRYFLTPENITDLAASVVGTDARTLNIKSKLTSANEDLGYMEFVFDPNLLFPVPIPTDPPPEQEVPKYGLMYQMLQYPFSTGSIHIPAGTPDSSVHPEIDPKYYQGNGEIDKAIMAAGQMFADEIARTSPLSSIIIKRVVPAEPPTGPSSFEEWLENLTDSTVSDWHPIGSCSMGGTNGAADGVVDHKLRVYGVKKLRVIDASIMPLQISSHLQGTVYAIAEKGADLVLADWWNTF</sequence>
<dbReference type="Pfam" id="PF00732">
    <property type="entry name" value="GMC_oxred_N"/>
    <property type="match status" value="1"/>
</dbReference>
<comment type="caution">
    <text evidence="12">The sequence shown here is derived from an EMBL/GenBank/DDBJ whole genome shotgun (WGS) entry which is preliminary data.</text>
</comment>
<feature type="chain" id="PRO_5043922879" description="Glucose-methanol-choline oxidoreductase N-terminal domain-containing protein" evidence="9">
    <location>
        <begin position="26"/>
        <end position="640"/>
    </location>
</feature>
<dbReference type="Pfam" id="PF05199">
    <property type="entry name" value="GMC_oxred_C"/>
    <property type="match status" value="1"/>
</dbReference>
<dbReference type="PANTHER" id="PTHR11552">
    <property type="entry name" value="GLUCOSE-METHANOL-CHOLINE GMC OXIDOREDUCTASE"/>
    <property type="match status" value="1"/>
</dbReference>
<dbReference type="Gene3D" id="3.30.560.10">
    <property type="entry name" value="Glucose Oxidase, domain 3"/>
    <property type="match status" value="1"/>
</dbReference>
<dbReference type="InterPro" id="IPR007867">
    <property type="entry name" value="GMC_OxRtase_C"/>
</dbReference>
<feature type="active site" description="Proton acceptor" evidence="6">
    <location>
        <position position="616"/>
    </location>
</feature>
<dbReference type="EMBL" id="JAVHNQ010000011">
    <property type="protein sequence ID" value="KAK6336204.1"/>
    <property type="molecule type" value="Genomic_DNA"/>
</dbReference>
<keyword evidence="9" id="KW-0732">Signal</keyword>
<dbReference type="Proteomes" id="UP001375240">
    <property type="component" value="Unassembled WGS sequence"/>
</dbReference>
<feature type="domain" description="Glucose-methanol-choline oxidoreductase N-terminal" evidence="10">
    <location>
        <begin position="124"/>
        <end position="147"/>
    </location>
</feature>
<reference evidence="12 13" key="1">
    <citation type="submission" date="2019-10" db="EMBL/GenBank/DDBJ databases">
        <authorList>
            <person name="Palmer J.M."/>
        </authorList>
    </citation>
    <scope>NUCLEOTIDE SEQUENCE [LARGE SCALE GENOMIC DNA]</scope>
    <source>
        <strain evidence="12 13">TWF696</strain>
    </source>
</reference>
<feature type="domain" description="Glucose-methanol-choline oxidoreductase N-terminal" evidence="11">
    <location>
        <begin position="313"/>
        <end position="327"/>
    </location>
</feature>
<evidence type="ECO:0000259" key="10">
    <source>
        <dbReference type="PROSITE" id="PS00623"/>
    </source>
</evidence>
<evidence type="ECO:0000259" key="11">
    <source>
        <dbReference type="PROSITE" id="PS00624"/>
    </source>
</evidence>
<organism evidence="12 13">
    <name type="scientific">Orbilia brochopaga</name>
    <dbReference type="NCBI Taxonomy" id="3140254"/>
    <lineage>
        <taxon>Eukaryota</taxon>
        <taxon>Fungi</taxon>
        <taxon>Dikarya</taxon>
        <taxon>Ascomycota</taxon>
        <taxon>Pezizomycotina</taxon>
        <taxon>Orbiliomycetes</taxon>
        <taxon>Orbiliales</taxon>
        <taxon>Orbiliaceae</taxon>
        <taxon>Orbilia</taxon>
    </lineage>
</organism>
<evidence type="ECO:0000313" key="13">
    <source>
        <dbReference type="Proteomes" id="UP001375240"/>
    </source>
</evidence>
<feature type="binding site" evidence="7">
    <location>
        <position position="126"/>
    </location>
    <ligand>
        <name>FAD</name>
        <dbReference type="ChEBI" id="CHEBI:57692"/>
    </ligand>
</feature>
<keyword evidence="5" id="KW-0560">Oxidoreductase</keyword>
<dbReference type="GO" id="GO:0016614">
    <property type="term" value="F:oxidoreductase activity, acting on CH-OH group of donors"/>
    <property type="evidence" value="ECO:0007669"/>
    <property type="project" value="InterPro"/>
</dbReference>